<feature type="transmembrane region" description="Helical" evidence="1">
    <location>
        <begin position="6"/>
        <end position="25"/>
    </location>
</feature>
<dbReference type="Proteomes" id="UP000192360">
    <property type="component" value="Unassembled WGS sequence"/>
</dbReference>
<keyword evidence="1" id="KW-0472">Membrane</keyword>
<evidence type="ECO:0008006" key="4">
    <source>
        <dbReference type="Google" id="ProtNLM"/>
    </source>
</evidence>
<reference evidence="2 3" key="1">
    <citation type="submission" date="2017-04" db="EMBL/GenBank/DDBJ databases">
        <authorList>
            <person name="Afonso C.L."/>
            <person name="Miller P.J."/>
            <person name="Scott M.A."/>
            <person name="Spackman E."/>
            <person name="Goraichik I."/>
            <person name="Dimitrov K.M."/>
            <person name="Suarez D.L."/>
            <person name="Swayne D.E."/>
        </authorList>
    </citation>
    <scope>NUCLEOTIDE SEQUENCE [LARGE SCALE GENOMIC DNA]</scope>
    <source>
        <strain evidence="2 3">DSM 21164</strain>
    </source>
</reference>
<gene>
    <name evidence="2" type="ORF">SAMN05660703_0601</name>
</gene>
<accession>A0A1W1YKQ9</accession>
<keyword evidence="3" id="KW-1185">Reference proteome</keyword>
<organism evidence="2 3">
    <name type="scientific">Cellulophaga tyrosinoxydans</name>
    <dbReference type="NCBI Taxonomy" id="504486"/>
    <lineage>
        <taxon>Bacteria</taxon>
        <taxon>Pseudomonadati</taxon>
        <taxon>Bacteroidota</taxon>
        <taxon>Flavobacteriia</taxon>
        <taxon>Flavobacteriales</taxon>
        <taxon>Flavobacteriaceae</taxon>
        <taxon>Cellulophaga</taxon>
    </lineage>
</organism>
<proteinExistence type="predicted"/>
<sequence length="47" mass="5209">MDTLQNILLFITLGIAVGYIVKKFFLPKKFSVTKKQKSCGSSDCGCH</sequence>
<evidence type="ECO:0000313" key="3">
    <source>
        <dbReference type="Proteomes" id="UP000192360"/>
    </source>
</evidence>
<dbReference type="EMBL" id="FWXO01000001">
    <property type="protein sequence ID" value="SMC36729.1"/>
    <property type="molecule type" value="Genomic_DNA"/>
</dbReference>
<dbReference type="AlphaFoldDB" id="A0A1W1YKQ9"/>
<evidence type="ECO:0000313" key="2">
    <source>
        <dbReference type="EMBL" id="SMC36729.1"/>
    </source>
</evidence>
<keyword evidence="1" id="KW-0812">Transmembrane</keyword>
<evidence type="ECO:0000256" key="1">
    <source>
        <dbReference type="SAM" id="Phobius"/>
    </source>
</evidence>
<name>A0A1W1YKQ9_9FLAO</name>
<keyword evidence="1" id="KW-1133">Transmembrane helix</keyword>
<dbReference type="STRING" id="504486.SAMN05660703_0601"/>
<protein>
    <recommendedName>
        <fullName evidence="4">Virus attachment protein p12 family protein</fullName>
    </recommendedName>
</protein>